<dbReference type="EMBL" id="BMAU01021381">
    <property type="protein sequence ID" value="GFY27869.1"/>
    <property type="molecule type" value="Genomic_DNA"/>
</dbReference>
<accession>A0A8X6W4K7</accession>
<evidence type="ECO:0000313" key="3">
    <source>
        <dbReference type="Proteomes" id="UP000887159"/>
    </source>
</evidence>
<feature type="compositionally biased region" description="Basic residues" evidence="1">
    <location>
        <begin position="41"/>
        <end position="53"/>
    </location>
</feature>
<comment type="caution">
    <text evidence="2">The sequence shown here is derived from an EMBL/GenBank/DDBJ whole genome shotgun (WGS) entry which is preliminary data.</text>
</comment>
<evidence type="ECO:0000313" key="2">
    <source>
        <dbReference type="EMBL" id="GFY27869.1"/>
    </source>
</evidence>
<reference evidence="2" key="1">
    <citation type="submission" date="2020-08" db="EMBL/GenBank/DDBJ databases">
        <title>Multicomponent nature underlies the extraordinary mechanical properties of spider dragline silk.</title>
        <authorList>
            <person name="Kono N."/>
            <person name="Nakamura H."/>
            <person name="Mori M."/>
            <person name="Yoshida Y."/>
            <person name="Ohtoshi R."/>
            <person name="Malay A.D."/>
            <person name="Moran D.A.P."/>
            <person name="Tomita M."/>
            <person name="Numata K."/>
            <person name="Arakawa K."/>
        </authorList>
    </citation>
    <scope>NUCLEOTIDE SEQUENCE</scope>
</reference>
<dbReference type="Proteomes" id="UP000887159">
    <property type="component" value="Unassembled WGS sequence"/>
</dbReference>
<gene>
    <name evidence="2" type="ORF">TNCV_243341</name>
</gene>
<feature type="region of interest" description="Disordered" evidence="1">
    <location>
        <begin position="1"/>
        <end position="53"/>
    </location>
</feature>
<protein>
    <submittedName>
        <fullName evidence="2">Uncharacterized protein</fullName>
    </submittedName>
</protein>
<feature type="compositionally biased region" description="Basic and acidic residues" evidence="1">
    <location>
        <begin position="17"/>
        <end position="40"/>
    </location>
</feature>
<evidence type="ECO:0000256" key="1">
    <source>
        <dbReference type="SAM" id="MobiDB-lite"/>
    </source>
</evidence>
<keyword evidence="3" id="KW-1185">Reference proteome</keyword>
<organism evidence="2 3">
    <name type="scientific">Trichonephila clavipes</name>
    <name type="common">Golden silk orbweaver</name>
    <name type="synonym">Nephila clavipes</name>
    <dbReference type="NCBI Taxonomy" id="2585209"/>
    <lineage>
        <taxon>Eukaryota</taxon>
        <taxon>Metazoa</taxon>
        <taxon>Ecdysozoa</taxon>
        <taxon>Arthropoda</taxon>
        <taxon>Chelicerata</taxon>
        <taxon>Arachnida</taxon>
        <taxon>Araneae</taxon>
        <taxon>Araneomorphae</taxon>
        <taxon>Entelegynae</taxon>
        <taxon>Araneoidea</taxon>
        <taxon>Nephilidae</taxon>
        <taxon>Trichonephila</taxon>
    </lineage>
</organism>
<dbReference type="AlphaFoldDB" id="A0A8X6W4K7"/>
<sequence length="107" mass="12519">MEMQYQKTLPPPAGGRPVEEEAKRERNRSDVTRARVEERRGRGRKALKRVRGAPKRSREKELLLFFLCSQNKKEWSLQVGTYKRNHRRKMQEPAFSLIPVLTSGKGI</sequence>
<name>A0A8X6W4K7_TRICX</name>
<proteinExistence type="predicted"/>